<proteinExistence type="predicted"/>
<organism evidence="2 3">
    <name type="scientific">Hypholoma sublateritium (strain FD-334 SS-4)</name>
    <dbReference type="NCBI Taxonomy" id="945553"/>
    <lineage>
        <taxon>Eukaryota</taxon>
        <taxon>Fungi</taxon>
        <taxon>Dikarya</taxon>
        <taxon>Basidiomycota</taxon>
        <taxon>Agaricomycotina</taxon>
        <taxon>Agaricomycetes</taxon>
        <taxon>Agaricomycetidae</taxon>
        <taxon>Agaricales</taxon>
        <taxon>Agaricineae</taxon>
        <taxon>Strophariaceae</taxon>
        <taxon>Hypholoma</taxon>
    </lineage>
</organism>
<reference evidence="3" key="1">
    <citation type="submission" date="2014-04" db="EMBL/GenBank/DDBJ databases">
        <title>Evolutionary Origins and Diversification of the Mycorrhizal Mutualists.</title>
        <authorList>
            <consortium name="DOE Joint Genome Institute"/>
            <consortium name="Mycorrhizal Genomics Consortium"/>
            <person name="Kohler A."/>
            <person name="Kuo A."/>
            <person name="Nagy L.G."/>
            <person name="Floudas D."/>
            <person name="Copeland A."/>
            <person name="Barry K.W."/>
            <person name="Cichocki N."/>
            <person name="Veneault-Fourrey C."/>
            <person name="LaButti K."/>
            <person name="Lindquist E.A."/>
            <person name="Lipzen A."/>
            <person name="Lundell T."/>
            <person name="Morin E."/>
            <person name="Murat C."/>
            <person name="Riley R."/>
            <person name="Ohm R."/>
            <person name="Sun H."/>
            <person name="Tunlid A."/>
            <person name="Henrissat B."/>
            <person name="Grigoriev I.V."/>
            <person name="Hibbett D.S."/>
            <person name="Martin F."/>
        </authorList>
    </citation>
    <scope>NUCLEOTIDE SEQUENCE [LARGE SCALE GENOMIC DNA]</scope>
    <source>
        <strain evidence="3">FD-334 SS-4</strain>
    </source>
</reference>
<dbReference type="OrthoDB" id="2874131at2759"/>
<evidence type="ECO:0000256" key="1">
    <source>
        <dbReference type="SAM" id="MobiDB-lite"/>
    </source>
</evidence>
<name>A0A0D2NQK2_HYPSF</name>
<protein>
    <submittedName>
        <fullName evidence="2">Uncharacterized protein</fullName>
    </submittedName>
</protein>
<evidence type="ECO:0000313" key="3">
    <source>
        <dbReference type="Proteomes" id="UP000054270"/>
    </source>
</evidence>
<keyword evidence="3" id="KW-1185">Reference proteome</keyword>
<dbReference type="Proteomes" id="UP000054270">
    <property type="component" value="Unassembled WGS sequence"/>
</dbReference>
<sequence>MAQHLVRLNPIPSHSPVPPGVVALIGGITGDQPIFGLVKDGQEICILAPCADYDKEEIDPEDPFYDFKVIQENRKLFARYLEEIQALLPQIDFGRTKTGYLIRSHNLPREFKILQRPEDITPPEYHFRCFPWATYIQEDEIEITVWGGLFDRRGFWKRLNGSRLDVDIVYAWNAMDFKKLDAAMFGYRAVEGLDLTFEVYGHLLDRNGRIIGLVTEAAWGRMVKSSDRSLVWGAIAKLQKRGLIYKGCLTNRFVIANNKVRLVELNQIAWYYGDQEKLSRESETYHWSPLRQLFGELNQFGPHGNNRLPLIKFTTTEKSIVLLPYPLASPYIRVSGSYSKLERFARTFGFKFLKPDDEDDDRPYSASSRNSSPRGRLAPRFSISSSSTRNTYSPRLFISENLTTETRLENPQQNHGPHLSYFPYRRTLRVQIRRETVCRTASSADTDDDMAISVTRYN</sequence>
<dbReference type="AlphaFoldDB" id="A0A0D2NQK2"/>
<feature type="region of interest" description="Disordered" evidence="1">
    <location>
        <begin position="358"/>
        <end position="389"/>
    </location>
</feature>
<gene>
    <name evidence="2" type="ORF">HYPSUDRAFT_166185</name>
</gene>
<accession>A0A0D2NQK2</accession>
<evidence type="ECO:0000313" key="2">
    <source>
        <dbReference type="EMBL" id="KJA21059.1"/>
    </source>
</evidence>
<dbReference type="EMBL" id="KN817561">
    <property type="protein sequence ID" value="KJA21059.1"/>
    <property type="molecule type" value="Genomic_DNA"/>
</dbReference>